<evidence type="ECO:0000313" key="15">
    <source>
        <dbReference type="EMBL" id="GKH04714.1"/>
    </source>
</evidence>
<gene>
    <name evidence="15" type="primary">vanS</name>
    <name evidence="15" type="ORF">CE91St55_66950</name>
</gene>
<keyword evidence="5" id="KW-0808">Transferase</keyword>
<dbReference type="InterPro" id="IPR003661">
    <property type="entry name" value="HisK_dim/P_dom"/>
</dbReference>
<dbReference type="PROSITE" id="PS50109">
    <property type="entry name" value="HIS_KIN"/>
    <property type="match status" value="1"/>
</dbReference>
<dbReference type="InterPro" id="IPR036890">
    <property type="entry name" value="HATPase_C_sf"/>
</dbReference>
<dbReference type="GO" id="GO:0000155">
    <property type="term" value="F:phosphorelay sensor kinase activity"/>
    <property type="evidence" value="ECO:0007669"/>
    <property type="project" value="InterPro"/>
</dbReference>
<dbReference type="InterPro" id="IPR058212">
    <property type="entry name" value="VanS-like"/>
</dbReference>
<evidence type="ECO:0000256" key="3">
    <source>
        <dbReference type="ARBA" id="ARBA00012438"/>
    </source>
</evidence>
<evidence type="ECO:0000256" key="8">
    <source>
        <dbReference type="ARBA" id="ARBA00022777"/>
    </source>
</evidence>
<dbReference type="EMBL" id="BQNJ01000003">
    <property type="protein sequence ID" value="GKH04714.1"/>
    <property type="molecule type" value="Genomic_DNA"/>
</dbReference>
<dbReference type="CDD" id="cd00082">
    <property type="entry name" value="HisKA"/>
    <property type="match status" value="1"/>
</dbReference>
<dbReference type="Pfam" id="PF00512">
    <property type="entry name" value="HisKA"/>
    <property type="match status" value="1"/>
</dbReference>
<dbReference type="PANTHER" id="PTHR45453">
    <property type="entry name" value="PHOSPHATE REGULON SENSOR PROTEIN PHOR"/>
    <property type="match status" value="1"/>
</dbReference>
<keyword evidence="9" id="KW-0067">ATP-binding</keyword>
<keyword evidence="7" id="KW-0547">Nucleotide-binding</keyword>
<keyword evidence="12 13" id="KW-0472">Membrane</keyword>
<dbReference type="GO" id="GO:0016036">
    <property type="term" value="P:cellular response to phosphate starvation"/>
    <property type="evidence" value="ECO:0007669"/>
    <property type="project" value="TreeGrafter"/>
</dbReference>
<keyword evidence="4" id="KW-0597">Phosphoprotein</keyword>
<keyword evidence="10 13" id="KW-1133">Transmembrane helix</keyword>
<dbReference type="SUPFAM" id="SSF47384">
    <property type="entry name" value="Homodimeric domain of signal transducing histidine kinase"/>
    <property type="match status" value="1"/>
</dbReference>
<dbReference type="Gene3D" id="1.10.287.130">
    <property type="match status" value="1"/>
</dbReference>
<evidence type="ECO:0000256" key="12">
    <source>
        <dbReference type="ARBA" id="ARBA00023136"/>
    </source>
</evidence>
<evidence type="ECO:0000256" key="6">
    <source>
        <dbReference type="ARBA" id="ARBA00022692"/>
    </source>
</evidence>
<comment type="caution">
    <text evidence="15">The sequence shown here is derived from an EMBL/GenBank/DDBJ whole genome shotgun (WGS) entry which is preliminary data.</text>
</comment>
<dbReference type="SUPFAM" id="SSF55874">
    <property type="entry name" value="ATPase domain of HSP90 chaperone/DNA topoisomerase II/histidine kinase"/>
    <property type="match status" value="1"/>
</dbReference>
<dbReference type="SMART" id="SM00388">
    <property type="entry name" value="HisKA"/>
    <property type="match status" value="1"/>
</dbReference>
<evidence type="ECO:0000256" key="5">
    <source>
        <dbReference type="ARBA" id="ARBA00022679"/>
    </source>
</evidence>
<keyword evidence="6 13" id="KW-0812">Transmembrane</keyword>
<feature type="transmembrane region" description="Helical" evidence="13">
    <location>
        <begin position="21"/>
        <end position="41"/>
    </location>
</feature>
<sequence>MKNRNNKKQKMGNEFKNLQTKLFVRTVVIMLVAVVAVYALYTFVLHGNFANFAVEFINFFVKDYLQALHIYQAVFRNYMDLYILLAIAIVFLIVLKIYLRGFTKYFNEINKGIDTLIDENSGDVVLSSELVATEKKMNYIKHTIQQQKLAAELAEQRKNDLVVYLAHDLKTPLTSVIGYLTLLRDENQISEELREKYLSISLEKAERLEDLINEFFEITRFNLSSITLEYSRINLTRMLEQLVYEFKPMLLEKNLKCELDIPPNIMIKIDANKMQRVFDNLLRNAVNYSFDNGTIYIAVKQDENNLNIKFTNCGNTIPKEKLERIFEQFYRLDTARSSRSVGAGLGLAIAKEIVELHNGTITAESKDETIEFEVILPLL</sequence>
<dbReference type="FunFam" id="3.30.565.10:FF:000013">
    <property type="entry name" value="Two-component sensor histidine kinase"/>
    <property type="match status" value="1"/>
</dbReference>
<evidence type="ECO:0000259" key="14">
    <source>
        <dbReference type="PROSITE" id="PS50109"/>
    </source>
</evidence>
<dbReference type="InterPro" id="IPR050351">
    <property type="entry name" value="BphY/WalK/GraS-like"/>
</dbReference>
<reference evidence="15" key="1">
    <citation type="submission" date="2022-01" db="EMBL/GenBank/DDBJ databases">
        <title>Novel bile acid biosynthetic pathways are enriched in the microbiome of centenarians.</title>
        <authorList>
            <person name="Sato Y."/>
            <person name="Atarashi K."/>
            <person name="Plichta R.D."/>
            <person name="Arai Y."/>
            <person name="Sasajima S."/>
            <person name="Kearney M.S."/>
            <person name="Suda W."/>
            <person name="Takeshita K."/>
            <person name="Sasaki T."/>
            <person name="Okamoto S."/>
            <person name="Skelly N.A."/>
            <person name="Okamura Y."/>
            <person name="Vlamakis H."/>
            <person name="Li Y."/>
            <person name="Tanoue T."/>
            <person name="Takei H."/>
            <person name="Nittono H."/>
            <person name="Narushima S."/>
            <person name="Irie J."/>
            <person name="Itoh H."/>
            <person name="Moriya K."/>
            <person name="Sugiura Y."/>
            <person name="Suematsu M."/>
            <person name="Moritoki N."/>
            <person name="Shibata S."/>
            <person name="Littman R.D."/>
            <person name="Fischbach A.M."/>
            <person name="Uwamino Y."/>
            <person name="Inoue T."/>
            <person name="Honda A."/>
            <person name="Hattori M."/>
            <person name="Murai T."/>
            <person name="Xavier J.R."/>
            <person name="Hirose N."/>
            <person name="Honda K."/>
        </authorList>
    </citation>
    <scope>NUCLEOTIDE SEQUENCE</scope>
    <source>
        <strain evidence="15">CE91-St55</strain>
    </source>
</reference>
<keyword evidence="11" id="KW-0902">Two-component regulatory system</keyword>
<name>A0AA37JNX1_9FIRM</name>
<evidence type="ECO:0000256" key="9">
    <source>
        <dbReference type="ARBA" id="ARBA00022840"/>
    </source>
</evidence>
<proteinExistence type="predicted"/>
<dbReference type="SMART" id="SM00387">
    <property type="entry name" value="HATPase_c"/>
    <property type="match status" value="1"/>
</dbReference>
<dbReference type="InterPro" id="IPR004358">
    <property type="entry name" value="Sig_transdc_His_kin-like_C"/>
</dbReference>
<evidence type="ECO:0000256" key="4">
    <source>
        <dbReference type="ARBA" id="ARBA00022553"/>
    </source>
</evidence>
<accession>A0AA37JNX1</accession>
<keyword evidence="8 15" id="KW-0418">Kinase</keyword>
<dbReference type="GO" id="GO:0005886">
    <property type="term" value="C:plasma membrane"/>
    <property type="evidence" value="ECO:0007669"/>
    <property type="project" value="TreeGrafter"/>
</dbReference>
<evidence type="ECO:0000256" key="7">
    <source>
        <dbReference type="ARBA" id="ARBA00022741"/>
    </source>
</evidence>
<protein>
    <recommendedName>
        <fullName evidence="3">histidine kinase</fullName>
        <ecNumber evidence="3">2.7.13.3</ecNumber>
    </recommendedName>
</protein>
<dbReference type="GO" id="GO:0004721">
    <property type="term" value="F:phosphoprotein phosphatase activity"/>
    <property type="evidence" value="ECO:0007669"/>
    <property type="project" value="TreeGrafter"/>
</dbReference>
<organism evidence="15 16">
    <name type="scientific">Hungatella hathewayi</name>
    <dbReference type="NCBI Taxonomy" id="154046"/>
    <lineage>
        <taxon>Bacteria</taxon>
        <taxon>Bacillati</taxon>
        <taxon>Bacillota</taxon>
        <taxon>Clostridia</taxon>
        <taxon>Lachnospirales</taxon>
        <taxon>Lachnospiraceae</taxon>
        <taxon>Hungatella</taxon>
    </lineage>
</organism>
<dbReference type="RefSeq" id="WP_432764264.1">
    <property type="nucleotide sequence ID" value="NZ_BQNJ01000003.1"/>
</dbReference>
<dbReference type="Pfam" id="PF02518">
    <property type="entry name" value="HATPase_c"/>
    <property type="match status" value="1"/>
</dbReference>
<dbReference type="PRINTS" id="PR00344">
    <property type="entry name" value="BCTRLSENSOR"/>
</dbReference>
<dbReference type="EC" id="2.7.13.3" evidence="3"/>
<dbReference type="InterPro" id="IPR036097">
    <property type="entry name" value="HisK_dim/P_sf"/>
</dbReference>
<dbReference type="AlphaFoldDB" id="A0AA37JNX1"/>
<dbReference type="InterPro" id="IPR005467">
    <property type="entry name" value="His_kinase_dom"/>
</dbReference>
<comment type="catalytic activity">
    <reaction evidence="1">
        <text>ATP + protein L-histidine = ADP + protein N-phospho-L-histidine.</text>
        <dbReference type="EC" id="2.7.13.3"/>
    </reaction>
</comment>
<evidence type="ECO:0000256" key="13">
    <source>
        <dbReference type="SAM" id="Phobius"/>
    </source>
</evidence>
<evidence type="ECO:0000256" key="10">
    <source>
        <dbReference type="ARBA" id="ARBA00022989"/>
    </source>
</evidence>
<evidence type="ECO:0000256" key="11">
    <source>
        <dbReference type="ARBA" id="ARBA00023012"/>
    </source>
</evidence>
<dbReference type="PANTHER" id="PTHR45453:SF1">
    <property type="entry name" value="PHOSPHATE REGULON SENSOR PROTEIN PHOR"/>
    <property type="match status" value="1"/>
</dbReference>
<feature type="transmembrane region" description="Helical" evidence="13">
    <location>
        <begin position="81"/>
        <end position="99"/>
    </location>
</feature>
<comment type="subcellular location">
    <subcellularLocation>
        <location evidence="2">Membrane</location>
    </subcellularLocation>
</comment>
<dbReference type="InterPro" id="IPR003594">
    <property type="entry name" value="HATPase_dom"/>
</dbReference>
<dbReference type="Proteomes" id="UP001055091">
    <property type="component" value="Unassembled WGS sequence"/>
</dbReference>
<dbReference type="NCBIfam" id="NF033091">
    <property type="entry name" value="HK_VanS_ACDEFG"/>
    <property type="match status" value="1"/>
</dbReference>
<dbReference type="GO" id="GO:0005524">
    <property type="term" value="F:ATP binding"/>
    <property type="evidence" value="ECO:0007669"/>
    <property type="project" value="UniProtKB-KW"/>
</dbReference>
<evidence type="ECO:0000256" key="1">
    <source>
        <dbReference type="ARBA" id="ARBA00000085"/>
    </source>
</evidence>
<evidence type="ECO:0000313" key="16">
    <source>
        <dbReference type="Proteomes" id="UP001055091"/>
    </source>
</evidence>
<feature type="domain" description="Histidine kinase" evidence="14">
    <location>
        <begin position="164"/>
        <end position="379"/>
    </location>
</feature>
<dbReference type="Gene3D" id="3.30.565.10">
    <property type="entry name" value="Histidine kinase-like ATPase, C-terminal domain"/>
    <property type="match status" value="1"/>
</dbReference>
<evidence type="ECO:0000256" key="2">
    <source>
        <dbReference type="ARBA" id="ARBA00004370"/>
    </source>
</evidence>